<dbReference type="Proteomes" id="UP000038009">
    <property type="component" value="Unassembled WGS sequence"/>
</dbReference>
<evidence type="ECO:0000256" key="3">
    <source>
        <dbReference type="SAM" id="MobiDB-lite"/>
    </source>
</evidence>
<feature type="region of interest" description="Disordered" evidence="3">
    <location>
        <begin position="1"/>
        <end position="23"/>
    </location>
</feature>
<evidence type="ECO:0000259" key="5">
    <source>
        <dbReference type="Pfam" id="PF16016"/>
    </source>
</evidence>
<keyword evidence="4" id="KW-1133">Transmembrane helix</keyword>
<evidence type="ECO:0000256" key="4">
    <source>
        <dbReference type="SAM" id="Phobius"/>
    </source>
</evidence>
<feature type="transmembrane region" description="Helical" evidence="4">
    <location>
        <begin position="252"/>
        <end position="270"/>
    </location>
</feature>
<name>A0A0N1PDN4_LEPSE</name>
<keyword evidence="7" id="KW-1185">Reference proteome</keyword>
<dbReference type="InterPro" id="IPR031968">
    <property type="entry name" value="VASt"/>
</dbReference>
<comment type="subcellular location">
    <subcellularLocation>
        <location evidence="1">Membrane</location>
    </subcellularLocation>
</comment>
<keyword evidence="2 4" id="KW-0472">Membrane</keyword>
<evidence type="ECO:0000256" key="2">
    <source>
        <dbReference type="ARBA" id="ARBA00023136"/>
    </source>
</evidence>
<evidence type="ECO:0000313" key="6">
    <source>
        <dbReference type="EMBL" id="KPI90104.1"/>
    </source>
</evidence>
<evidence type="ECO:0000256" key="1">
    <source>
        <dbReference type="ARBA" id="ARBA00004370"/>
    </source>
</evidence>
<feature type="transmembrane region" description="Helical" evidence="4">
    <location>
        <begin position="356"/>
        <end position="375"/>
    </location>
</feature>
<keyword evidence="4" id="KW-0812">Transmembrane</keyword>
<protein>
    <recommendedName>
        <fullName evidence="5">VASt domain-containing protein</fullName>
    </recommendedName>
</protein>
<gene>
    <name evidence="6" type="ORF">ABL78_0749</name>
</gene>
<accession>A0A0N1PDN4</accession>
<proteinExistence type="predicted"/>
<dbReference type="GO" id="GO:0016020">
    <property type="term" value="C:membrane"/>
    <property type="evidence" value="ECO:0007669"/>
    <property type="project" value="UniProtKB-SubCell"/>
</dbReference>
<dbReference type="AlphaFoldDB" id="A0A0N1PDN4"/>
<dbReference type="OMA" id="KVMLPQT"/>
<evidence type="ECO:0000313" key="7">
    <source>
        <dbReference type="Proteomes" id="UP000038009"/>
    </source>
</evidence>
<organism evidence="6 7">
    <name type="scientific">Leptomonas seymouri</name>
    <dbReference type="NCBI Taxonomy" id="5684"/>
    <lineage>
        <taxon>Eukaryota</taxon>
        <taxon>Discoba</taxon>
        <taxon>Euglenozoa</taxon>
        <taxon>Kinetoplastea</taxon>
        <taxon>Metakinetoplastina</taxon>
        <taxon>Trypanosomatida</taxon>
        <taxon>Trypanosomatidae</taxon>
        <taxon>Leishmaniinae</taxon>
        <taxon>Leptomonas</taxon>
    </lineage>
</organism>
<dbReference type="VEuPathDB" id="TriTrypDB:Lsey_0010_0160"/>
<comment type="caution">
    <text evidence="6">The sequence shown here is derived from an EMBL/GenBank/DDBJ whole genome shotgun (WGS) entry which is preliminary data.</text>
</comment>
<reference evidence="6 7" key="1">
    <citation type="journal article" date="2015" name="PLoS Pathog.">
        <title>Leptomonas seymouri: Adaptations to the Dixenous Life Cycle Analyzed by Genome Sequencing, Transcriptome Profiling and Co-infection with Leishmania donovani.</title>
        <authorList>
            <person name="Kraeva N."/>
            <person name="Butenko A."/>
            <person name="Hlavacova J."/>
            <person name="Kostygov A."/>
            <person name="Myskova J."/>
            <person name="Grybchuk D."/>
            <person name="Lestinova T."/>
            <person name="Votypka J."/>
            <person name="Volf P."/>
            <person name="Opperdoes F."/>
            <person name="Flegontov P."/>
            <person name="Lukes J."/>
            <person name="Yurchenko V."/>
        </authorList>
    </citation>
    <scope>NUCLEOTIDE SEQUENCE [LARGE SCALE GENOMIC DNA]</scope>
    <source>
        <strain evidence="6 7">ATCC 30220</strain>
    </source>
</reference>
<feature type="domain" description="VASt" evidence="5">
    <location>
        <begin position="53"/>
        <end position="174"/>
    </location>
</feature>
<dbReference type="EMBL" id="LJSK01000010">
    <property type="protein sequence ID" value="KPI90104.1"/>
    <property type="molecule type" value="Genomic_DNA"/>
</dbReference>
<feature type="region of interest" description="Disordered" evidence="3">
    <location>
        <begin position="218"/>
        <end position="245"/>
    </location>
</feature>
<sequence>MPEQLAPMSGESPDKVLSKQQYKDGKINQNMFSSASRKDKKVMLPETPLKGLTIQKLWDNVFQDNTEFLKKYHDARHESKLEVGAWEYAPDHGSGYRYVSMITLVEVPRANTPTPLNEAHRFAYVTTGSKLMLVYQISSQTPNVPAGGSFRTEAYMEITASSADADCSIAVWGNCRKMSISFSAIQYIATPRAIKEMTAAYRHMVNMISEEFCGGAATSAEVEDEDGSKSTSRMDGGDSGGSSGDSGSLSSAFHGALLVLAILVTLLVFSSTRTISRTSRYAVTMLNQDRLMRDGTPDHGRDELTTSATTGEWMCEEKALLIAARESQLQTLRYRWMEQQAEINHLQSTVSFLKSLAYVQVVATVVVLLGSAYLMRQQLVSNVNTRQ</sequence>
<dbReference type="Pfam" id="PF16016">
    <property type="entry name" value="VASt"/>
    <property type="match status" value="1"/>
</dbReference>
<dbReference type="OrthoDB" id="271423at2759"/>
<feature type="compositionally biased region" description="Basic and acidic residues" evidence="3">
    <location>
        <begin position="12"/>
        <end position="23"/>
    </location>
</feature>